<dbReference type="PANTHER" id="PTHR30061:SF50">
    <property type="entry name" value="MALTOSE_MALTODEXTRIN-BINDING PERIPLASMIC PROTEIN"/>
    <property type="match status" value="1"/>
</dbReference>
<gene>
    <name evidence="5" type="ORF">SAMN05421781_1542</name>
</gene>
<dbReference type="STRING" id="1122204.SAMN05421781_1542"/>
<dbReference type="SUPFAM" id="SSF53850">
    <property type="entry name" value="Periplasmic binding protein-like II"/>
    <property type="match status" value="1"/>
</dbReference>
<dbReference type="OrthoDB" id="9808332at2"/>
<dbReference type="Proteomes" id="UP000199488">
    <property type="component" value="Unassembled WGS sequence"/>
</dbReference>
<dbReference type="AlphaFoldDB" id="A0A1H2TT51"/>
<evidence type="ECO:0000256" key="2">
    <source>
        <dbReference type="ARBA" id="ARBA00022448"/>
    </source>
</evidence>
<dbReference type="CDD" id="cd14750">
    <property type="entry name" value="PBP2_TMBP"/>
    <property type="match status" value="1"/>
</dbReference>
<dbReference type="GO" id="GO:0015768">
    <property type="term" value="P:maltose transport"/>
    <property type="evidence" value="ECO:0007669"/>
    <property type="project" value="TreeGrafter"/>
</dbReference>
<evidence type="ECO:0000256" key="4">
    <source>
        <dbReference type="SAM" id="SignalP"/>
    </source>
</evidence>
<keyword evidence="3 4" id="KW-0732">Signal</keyword>
<feature type="chain" id="PRO_5011736580" evidence="4">
    <location>
        <begin position="21"/>
        <end position="419"/>
    </location>
</feature>
<dbReference type="PANTHER" id="PTHR30061">
    <property type="entry name" value="MALTOSE-BINDING PERIPLASMIC PROTEIN"/>
    <property type="match status" value="1"/>
</dbReference>
<accession>A0A1H2TT51</accession>
<dbReference type="InterPro" id="IPR006059">
    <property type="entry name" value="SBP"/>
</dbReference>
<keyword evidence="6" id="KW-1185">Reference proteome</keyword>
<organism evidence="5 6">
    <name type="scientific">Marinococcus luteus</name>
    <dbReference type="NCBI Taxonomy" id="1122204"/>
    <lineage>
        <taxon>Bacteria</taxon>
        <taxon>Bacillati</taxon>
        <taxon>Bacillota</taxon>
        <taxon>Bacilli</taxon>
        <taxon>Bacillales</taxon>
        <taxon>Bacillaceae</taxon>
        <taxon>Marinococcus</taxon>
    </lineage>
</organism>
<dbReference type="RefSeq" id="WP_091613277.1">
    <property type="nucleotide sequence ID" value="NZ_FNNC01000002.1"/>
</dbReference>
<evidence type="ECO:0000256" key="3">
    <source>
        <dbReference type="ARBA" id="ARBA00022729"/>
    </source>
</evidence>
<keyword evidence="2" id="KW-0813">Transport</keyword>
<dbReference type="GO" id="GO:0055052">
    <property type="term" value="C:ATP-binding cassette (ABC) transporter complex, substrate-binding subunit-containing"/>
    <property type="evidence" value="ECO:0007669"/>
    <property type="project" value="TreeGrafter"/>
</dbReference>
<comment type="similarity">
    <text evidence="1">Belongs to the bacterial solute-binding protein 1 family.</text>
</comment>
<name>A0A1H2TT51_9BACI</name>
<sequence length="419" mass="45638">MKKAAAVTGAFIMLAGCSTADISPTAEDEVTITYARGVDTTNATDATIKAFEEEHPNINVEVREMPPDTGEQHNQYATILSSGSDEIDVFAADVVWPAEFAQAGYALPLDRLIERDNVDVDAHFPATIESTSYNGRQFAMPAYTDAGLLFYRNDIVDEPPETWEELETMAAELQGEEGTSFGYSMQASQYEGLVTNAIEYIGAYGGQIINENQEVVVNSPEAIEGIQKMIDITQSDFVPNNILNFQEIETENAFINGNTVFARNWPYLLSTSTDPEISNIPDNVGFTTLPSGSDGTASALGGWTTMINKNSEEVDASWEFVKFMSSEQGQKIGALEGSRAPTIESLYDDEDIQEANALFADDAFVETLQNAVPRPVTADYPEVSDIMQIELSRAAAGEITAEEAAANMERKLSAVLNEE</sequence>
<evidence type="ECO:0000313" key="6">
    <source>
        <dbReference type="Proteomes" id="UP000199488"/>
    </source>
</evidence>
<dbReference type="EMBL" id="FNNC01000002">
    <property type="protein sequence ID" value="SDW46479.1"/>
    <property type="molecule type" value="Genomic_DNA"/>
</dbReference>
<dbReference type="GO" id="GO:1901982">
    <property type="term" value="F:maltose binding"/>
    <property type="evidence" value="ECO:0007669"/>
    <property type="project" value="TreeGrafter"/>
</dbReference>
<dbReference type="Gene3D" id="3.40.190.10">
    <property type="entry name" value="Periplasmic binding protein-like II"/>
    <property type="match status" value="2"/>
</dbReference>
<feature type="signal peptide" evidence="4">
    <location>
        <begin position="1"/>
        <end position="20"/>
    </location>
</feature>
<evidence type="ECO:0000313" key="5">
    <source>
        <dbReference type="EMBL" id="SDW46479.1"/>
    </source>
</evidence>
<reference evidence="5 6" key="1">
    <citation type="submission" date="2016-10" db="EMBL/GenBank/DDBJ databases">
        <authorList>
            <person name="de Groot N.N."/>
        </authorList>
    </citation>
    <scope>NUCLEOTIDE SEQUENCE [LARGE SCALE GENOMIC DNA]</scope>
    <source>
        <strain evidence="5 6">DSM 23126</strain>
    </source>
</reference>
<dbReference type="Pfam" id="PF01547">
    <property type="entry name" value="SBP_bac_1"/>
    <property type="match status" value="1"/>
</dbReference>
<protein>
    <submittedName>
        <fullName evidence="5">Carbohydrate ABC transporter substrate-binding protein, CUT1 family</fullName>
    </submittedName>
</protein>
<dbReference type="PROSITE" id="PS51257">
    <property type="entry name" value="PROKAR_LIPOPROTEIN"/>
    <property type="match status" value="1"/>
</dbReference>
<evidence type="ECO:0000256" key="1">
    <source>
        <dbReference type="ARBA" id="ARBA00008520"/>
    </source>
</evidence>
<dbReference type="GO" id="GO:0042956">
    <property type="term" value="P:maltodextrin transmembrane transport"/>
    <property type="evidence" value="ECO:0007669"/>
    <property type="project" value="TreeGrafter"/>
</dbReference>
<proteinExistence type="inferred from homology"/>